<evidence type="ECO:0000256" key="1">
    <source>
        <dbReference type="SAM" id="Phobius"/>
    </source>
</evidence>
<feature type="transmembrane region" description="Helical" evidence="1">
    <location>
        <begin position="126"/>
        <end position="152"/>
    </location>
</feature>
<dbReference type="STRING" id="1266660.A0A1G4JK58"/>
<protein>
    <submittedName>
        <fullName evidence="2">LADA_0F06634g1_1</fullName>
    </submittedName>
</protein>
<dbReference type="PANTHER" id="PTHR12822:SF2">
    <property type="entry name" value="PROTEIN YIPF"/>
    <property type="match status" value="1"/>
</dbReference>
<dbReference type="GO" id="GO:0031267">
    <property type="term" value="F:small GTPase binding"/>
    <property type="evidence" value="ECO:0007669"/>
    <property type="project" value="InterPro"/>
</dbReference>
<keyword evidence="1" id="KW-0812">Transmembrane</keyword>
<feature type="transmembrane region" description="Helical" evidence="1">
    <location>
        <begin position="230"/>
        <end position="249"/>
    </location>
</feature>
<sequence>MDEPNPFADDYVANDYAKNSYGSAIDGPMSSEAPISADLHTAKGGTPSGGKYAELYQVEDELLRSRLKSALKLQSLESEGVYEPDLYAPTWVTLTVAAALYLSRSLSTLVLGLIHGLPPSVAGHELMPYLVMVPFYGLATPLVVHIVARFLFKIQSGWGIVELVSIYGYSMVIWVPLAAAFFVLRLLVDLLPGAVLLVGHITVATVGVLHTTLFLYRQFKGPEESDGKKLWAIAASVSAICAATLRLAFNSWAS</sequence>
<dbReference type="EMBL" id="LT598458">
    <property type="protein sequence ID" value="SCU90826.1"/>
    <property type="molecule type" value="Genomic_DNA"/>
</dbReference>
<dbReference type="GO" id="GO:0016192">
    <property type="term" value="P:vesicle-mediated transport"/>
    <property type="evidence" value="ECO:0007669"/>
    <property type="project" value="InterPro"/>
</dbReference>
<feature type="transmembrane region" description="Helical" evidence="1">
    <location>
        <begin position="190"/>
        <end position="209"/>
    </location>
</feature>
<evidence type="ECO:0000313" key="3">
    <source>
        <dbReference type="Proteomes" id="UP000190274"/>
    </source>
</evidence>
<dbReference type="AlphaFoldDB" id="A0A1G4JK58"/>
<dbReference type="InterPro" id="IPR039765">
    <property type="entry name" value="Yip5/YIPF1/YIPF2"/>
</dbReference>
<keyword evidence="1" id="KW-0472">Membrane</keyword>
<keyword evidence="3" id="KW-1185">Reference proteome</keyword>
<dbReference type="Proteomes" id="UP000190274">
    <property type="component" value="Chromosome F"/>
</dbReference>
<reference evidence="2 3" key="1">
    <citation type="submission" date="2016-03" db="EMBL/GenBank/DDBJ databases">
        <authorList>
            <person name="Devillers H."/>
        </authorList>
    </citation>
    <scope>NUCLEOTIDE SEQUENCE [LARGE SCALE GENOMIC DNA]</scope>
    <source>
        <strain evidence="2">CBS 10888</strain>
    </source>
</reference>
<dbReference type="GO" id="GO:0005794">
    <property type="term" value="C:Golgi apparatus"/>
    <property type="evidence" value="ECO:0007669"/>
    <property type="project" value="InterPro"/>
</dbReference>
<organism evidence="2 3">
    <name type="scientific">Lachancea dasiensis</name>
    <dbReference type="NCBI Taxonomy" id="1072105"/>
    <lineage>
        <taxon>Eukaryota</taxon>
        <taxon>Fungi</taxon>
        <taxon>Dikarya</taxon>
        <taxon>Ascomycota</taxon>
        <taxon>Saccharomycotina</taxon>
        <taxon>Saccharomycetes</taxon>
        <taxon>Saccharomycetales</taxon>
        <taxon>Saccharomycetaceae</taxon>
        <taxon>Lachancea</taxon>
    </lineage>
</organism>
<gene>
    <name evidence="2" type="ORF">LADA_0F06634G</name>
</gene>
<feature type="transmembrane region" description="Helical" evidence="1">
    <location>
        <begin position="91"/>
        <end position="114"/>
    </location>
</feature>
<proteinExistence type="predicted"/>
<name>A0A1G4JK58_9SACH</name>
<dbReference type="OrthoDB" id="10256463at2759"/>
<keyword evidence="1" id="KW-1133">Transmembrane helix</keyword>
<feature type="transmembrane region" description="Helical" evidence="1">
    <location>
        <begin position="164"/>
        <end position="184"/>
    </location>
</feature>
<evidence type="ECO:0000313" key="2">
    <source>
        <dbReference type="EMBL" id="SCU90826.1"/>
    </source>
</evidence>
<dbReference type="PANTHER" id="PTHR12822">
    <property type="entry name" value="PROTEIN YIPF"/>
    <property type="match status" value="1"/>
</dbReference>
<accession>A0A1G4JK58</accession>